<dbReference type="PANTHER" id="PTHR32071">
    <property type="entry name" value="TRANSCRIPTIONAL REGULATORY PROTEIN"/>
    <property type="match status" value="1"/>
</dbReference>
<dbReference type="InterPro" id="IPR025662">
    <property type="entry name" value="Sigma_54_int_dom_ATP-bd_1"/>
</dbReference>
<dbReference type="SMART" id="SM00448">
    <property type="entry name" value="REC"/>
    <property type="match status" value="1"/>
</dbReference>
<reference evidence="8 9" key="1">
    <citation type="submission" date="2021-05" db="EMBL/GenBank/DDBJ databases">
        <title>Comparative genomic studies on the polysaccharide-degrading batcterial strains of the Flammeovirga genus.</title>
        <authorList>
            <person name="Zewei F."/>
            <person name="Zheng Z."/>
            <person name="Yu L."/>
            <person name="Ruyue G."/>
            <person name="Yanhong M."/>
            <person name="Yuanyuan C."/>
            <person name="Jingyan G."/>
            <person name="Wenjun H."/>
        </authorList>
    </citation>
    <scope>NUCLEOTIDE SEQUENCE [LARGE SCALE GENOMIC DNA]</scope>
    <source>
        <strain evidence="8 9">YS10</strain>
    </source>
</reference>
<evidence type="ECO:0000256" key="4">
    <source>
        <dbReference type="ARBA" id="ARBA00023163"/>
    </source>
</evidence>
<dbReference type="Pfam" id="PF02954">
    <property type="entry name" value="HTH_8"/>
    <property type="match status" value="1"/>
</dbReference>
<keyword evidence="2" id="KW-0067">ATP-binding</keyword>
<dbReference type="CDD" id="cd00009">
    <property type="entry name" value="AAA"/>
    <property type="match status" value="1"/>
</dbReference>
<dbReference type="PROSITE" id="PS00675">
    <property type="entry name" value="SIGMA54_INTERACT_1"/>
    <property type="match status" value="1"/>
</dbReference>
<dbReference type="Pfam" id="PF00158">
    <property type="entry name" value="Sigma54_activat"/>
    <property type="match status" value="1"/>
</dbReference>
<proteinExistence type="predicted"/>
<feature type="domain" description="Response regulatory" evidence="7">
    <location>
        <begin position="6"/>
        <end position="124"/>
    </location>
</feature>
<dbReference type="InterPro" id="IPR002078">
    <property type="entry name" value="Sigma_54_int"/>
</dbReference>
<dbReference type="Pfam" id="PF25601">
    <property type="entry name" value="AAA_lid_14"/>
    <property type="match status" value="1"/>
</dbReference>
<dbReference type="Proteomes" id="UP000682802">
    <property type="component" value="Chromosome 2"/>
</dbReference>
<dbReference type="InterPro" id="IPR025943">
    <property type="entry name" value="Sigma_54_int_dom_ATP-bd_2"/>
</dbReference>
<dbReference type="EMBL" id="CP076129">
    <property type="protein sequence ID" value="QWG10293.1"/>
    <property type="molecule type" value="Genomic_DNA"/>
</dbReference>
<dbReference type="PROSITE" id="PS50110">
    <property type="entry name" value="RESPONSE_REGULATORY"/>
    <property type="match status" value="1"/>
</dbReference>
<dbReference type="PRINTS" id="PR01590">
    <property type="entry name" value="HTHFIS"/>
</dbReference>
<gene>
    <name evidence="8" type="ORF">KM029_21660</name>
</gene>
<dbReference type="PANTHER" id="PTHR32071:SF57">
    <property type="entry name" value="C4-DICARBOXYLATE TRANSPORT TRANSCRIPTIONAL REGULATORY PROTEIN DCTD"/>
    <property type="match status" value="1"/>
</dbReference>
<dbReference type="PROSITE" id="PS00676">
    <property type="entry name" value="SIGMA54_INTERACT_2"/>
    <property type="match status" value="1"/>
</dbReference>
<organism evidence="8 9">
    <name type="scientific">Flammeovirga kamogawensis</name>
    <dbReference type="NCBI Taxonomy" id="373891"/>
    <lineage>
        <taxon>Bacteria</taxon>
        <taxon>Pseudomonadati</taxon>
        <taxon>Bacteroidota</taxon>
        <taxon>Cytophagia</taxon>
        <taxon>Cytophagales</taxon>
        <taxon>Flammeovirgaceae</taxon>
        <taxon>Flammeovirga</taxon>
    </lineage>
</organism>
<name>A0ABX8H3K6_9BACT</name>
<feature type="domain" description="Sigma-54 factor interaction" evidence="6">
    <location>
        <begin position="154"/>
        <end position="383"/>
    </location>
</feature>
<evidence type="ECO:0000256" key="1">
    <source>
        <dbReference type="ARBA" id="ARBA00022741"/>
    </source>
</evidence>
<evidence type="ECO:0000313" key="8">
    <source>
        <dbReference type="EMBL" id="QWG10293.1"/>
    </source>
</evidence>
<dbReference type="InterPro" id="IPR002197">
    <property type="entry name" value="HTH_Fis"/>
</dbReference>
<dbReference type="InterPro" id="IPR058031">
    <property type="entry name" value="AAA_lid_NorR"/>
</dbReference>
<keyword evidence="1" id="KW-0547">Nucleotide-binding</keyword>
<dbReference type="Pfam" id="PF00072">
    <property type="entry name" value="Response_reg"/>
    <property type="match status" value="1"/>
</dbReference>
<dbReference type="Gene3D" id="1.10.10.60">
    <property type="entry name" value="Homeodomain-like"/>
    <property type="match status" value="1"/>
</dbReference>
<dbReference type="InterPro" id="IPR009057">
    <property type="entry name" value="Homeodomain-like_sf"/>
</dbReference>
<dbReference type="Gene3D" id="3.40.50.300">
    <property type="entry name" value="P-loop containing nucleotide triphosphate hydrolases"/>
    <property type="match status" value="1"/>
</dbReference>
<keyword evidence="9" id="KW-1185">Reference proteome</keyword>
<dbReference type="SMART" id="SM00382">
    <property type="entry name" value="AAA"/>
    <property type="match status" value="1"/>
</dbReference>
<dbReference type="InterPro" id="IPR003593">
    <property type="entry name" value="AAA+_ATPase"/>
</dbReference>
<dbReference type="Gene3D" id="3.40.50.2300">
    <property type="match status" value="1"/>
</dbReference>
<dbReference type="RefSeq" id="WP_144075899.1">
    <property type="nucleotide sequence ID" value="NZ_CP076129.1"/>
</dbReference>
<evidence type="ECO:0000313" key="9">
    <source>
        <dbReference type="Proteomes" id="UP000682802"/>
    </source>
</evidence>
<keyword evidence="3" id="KW-0805">Transcription regulation</keyword>
<feature type="modified residue" description="4-aspartylphosphate" evidence="5">
    <location>
        <position position="55"/>
    </location>
</feature>
<evidence type="ECO:0000256" key="3">
    <source>
        <dbReference type="ARBA" id="ARBA00023015"/>
    </source>
</evidence>
<sequence length="468" mass="52700">MTKTQYILIIDDDEAVRKSIGLFLKMSGFKPLLAATPKEGLALLSEFKFSCVLLDMNFKVETTGDEGLSTLQKIKKIQPDLPVVLFTGWGNMQLAIEGMKLGAADFINKPWENEHLLKCIKDAITVKKNSNKVQLPEKSLSRKKLEQEYNIANIIGQDPQLLKVLETVGRVAKTNAPILIMGESGTGKELIAEAVHNNSPRTDHEFVKVNLGGISQSLFESEMFGHKKGSFTGAHTDREGRFSIADKGSIFLDEMGELDLSSQVKLLRVLQERKFEPLGTSKTQSADFRVISATNKILPDLVRENKFREDLFFRINLITVVLPPLRERKGDIPLLADHFLKLLETSYGITGKSFAPETLKWLQKQPLKGNIRELKNWVESSVLMSTNDVLQINDFENNPTNIHAFQNDEIKKEVVPNGMTLEEMEIIMIKNALNDNRFKIAPSAKQLGISRNALYRKVEKYNITDAQD</sequence>
<dbReference type="SUPFAM" id="SSF52172">
    <property type="entry name" value="CheY-like"/>
    <property type="match status" value="1"/>
</dbReference>
<dbReference type="InterPro" id="IPR011006">
    <property type="entry name" value="CheY-like_superfamily"/>
</dbReference>
<evidence type="ECO:0000259" key="6">
    <source>
        <dbReference type="PROSITE" id="PS50045"/>
    </source>
</evidence>
<protein>
    <submittedName>
        <fullName evidence="8">Sigma-54 dependent transcriptional regulator</fullName>
    </submittedName>
</protein>
<evidence type="ECO:0000256" key="5">
    <source>
        <dbReference type="PROSITE-ProRule" id="PRU00169"/>
    </source>
</evidence>
<evidence type="ECO:0000256" key="2">
    <source>
        <dbReference type="ARBA" id="ARBA00022840"/>
    </source>
</evidence>
<evidence type="ECO:0000259" key="7">
    <source>
        <dbReference type="PROSITE" id="PS50110"/>
    </source>
</evidence>
<dbReference type="SUPFAM" id="SSF52540">
    <property type="entry name" value="P-loop containing nucleoside triphosphate hydrolases"/>
    <property type="match status" value="1"/>
</dbReference>
<keyword evidence="5" id="KW-0597">Phosphoprotein</keyword>
<keyword evidence="4" id="KW-0804">Transcription</keyword>
<dbReference type="PROSITE" id="PS50045">
    <property type="entry name" value="SIGMA54_INTERACT_4"/>
    <property type="match status" value="1"/>
</dbReference>
<accession>A0ABX8H3K6</accession>
<dbReference type="Gene3D" id="1.10.8.60">
    <property type="match status" value="1"/>
</dbReference>
<dbReference type="SUPFAM" id="SSF46689">
    <property type="entry name" value="Homeodomain-like"/>
    <property type="match status" value="1"/>
</dbReference>
<dbReference type="InterPro" id="IPR001789">
    <property type="entry name" value="Sig_transdc_resp-reg_receiver"/>
</dbReference>
<dbReference type="InterPro" id="IPR027417">
    <property type="entry name" value="P-loop_NTPase"/>
</dbReference>